<dbReference type="Gene3D" id="3.40.50.300">
    <property type="entry name" value="P-loop containing nucleotide triphosphate hydrolases"/>
    <property type="match status" value="1"/>
</dbReference>
<dbReference type="Pfam" id="PF08298">
    <property type="entry name" value="AAA_PrkA"/>
    <property type="match status" value="1"/>
</dbReference>
<feature type="domain" description="PrkA AAA" evidence="1">
    <location>
        <begin position="6"/>
        <end position="340"/>
    </location>
</feature>
<evidence type="ECO:0000313" key="2">
    <source>
        <dbReference type="EMBL" id="TFB13168.1"/>
    </source>
</evidence>
<keyword evidence="3" id="KW-1185">Reference proteome</keyword>
<dbReference type="InterPro" id="IPR013153">
    <property type="entry name" value="Prk_AAA"/>
</dbReference>
<dbReference type="GO" id="GO:0004672">
    <property type="term" value="F:protein kinase activity"/>
    <property type="evidence" value="ECO:0007669"/>
    <property type="project" value="TreeGrafter"/>
</dbReference>
<evidence type="ECO:0000313" key="3">
    <source>
        <dbReference type="Proteomes" id="UP000297975"/>
    </source>
</evidence>
<name>A0A4Y8IB33_9BACI</name>
<comment type="caution">
    <text evidence="2">The sequence shown here is derived from an EMBL/GenBank/DDBJ whole genome shotgun (WGS) entry which is preliminary data.</text>
</comment>
<dbReference type="RefSeq" id="WP_134341591.1">
    <property type="nucleotide sequence ID" value="NZ_SOPW01000029.1"/>
</dbReference>
<dbReference type="Pfam" id="PF06798">
    <property type="entry name" value="PrkA"/>
    <property type="match status" value="1"/>
</dbReference>
<dbReference type="AlphaFoldDB" id="A0A4Y8IB33"/>
<sequence>MLKDEMTLSEYVELINSGNYFPLSAHERMYNAIQHAIREGIITSEVDQSLLNRLIEQYFYPASLGYDIHKRMLILVGPPGSRKSSVVRWLKQAMKSFSYTGQGAIFKVKDCPMQEDPLLALPEHVRRELPVKVNGELSPFNQFRLKNEWANNWQQIPVKRFYISETYRKGIGTFFPGDPYSQDISDLIGSVDFSTISTYGASSDPRAYCYDGEFQAANRGVLELQEVFKANQQLLYPFLSLAEEKVYKISRQSLVTADEVVIGHTNEEDLKEFIKSDKHQAILNRMVLVKVPYNLKLSQEVAMYQNQLLENDRERLGFYALETLAGALILTRMKRSSYSITLLEKLEQYNTNKVDQAIINEFLDEGMEGLDPRYAFHVLSVICAKRLTIIDANDLLAQLEELIKGDYRIGSGKKEQYIYAIQLARKFYTKAWLQLIKDIVVEVERNDLEKLMTKYLTNQPNSLHNRLGIDQSNFKHFESVWHSLIDRTEHIMFNELPESFQSALIDLHIFNQQERLAEWFNQKVKPQLNSRGVKLTEKAETDVIDSLNQYLNQLN</sequence>
<organism evidence="2 3">
    <name type="scientific">Filobacillus milosensis</name>
    <dbReference type="NCBI Taxonomy" id="94137"/>
    <lineage>
        <taxon>Bacteria</taxon>
        <taxon>Bacillati</taxon>
        <taxon>Bacillota</taxon>
        <taxon>Bacilli</taxon>
        <taxon>Bacillales</taxon>
        <taxon>Bacillaceae</taxon>
        <taxon>Filobacillus</taxon>
    </lineage>
</organism>
<dbReference type="InterPro" id="IPR010650">
    <property type="entry name" value="PrkA_C"/>
</dbReference>
<dbReference type="SUPFAM" id="SSF52540">
    <property type="entry name" value="P-loop containing nucleoside triphosphate hydrolases"/>
    <property type="match status" value="1"/>
</dbReference>
<reference evidence="2 3" key="1">
    <citation type="submission" date="2019-03" db="EMBL/GenBank/DDBJ databases">
        <authorList>
            <person name="He R.-H."/>
        </authorList>
    </citation>
    <scope>NUCLEOTIDE SEQUENCE [LARGE SCALE GENOMIC DNA]</scope>
    <source>
        <strain evidence="3">SH 714</strain>
    </source>
</reference>
<proteinExistence type="predicted"/>
<dbReference type="Proteomes" id="UP000297975">
    <property type="component" value="Unassembled WGS sequence"/>
</dbReference>
<dbReference type="InterPro" id="IPR027417">
    <property type="entry name" value="P-loop_NTPase"/>
</dbReference>
<dbReference type="OrthoDB" id="9761914at2"/>
<protein>
    <recommendedName>
        <fullName evidence="1">PrkA AAA domain-containing protein</fullName>
    </recommendedName>
</protein>
<gene>
    <name evidence="2" type="ORF">E3U55_16580</name>
</gene>
<dbReference type="SMART" id="SM00763">
    <property type="entry name" value="AAA_PrkA"/>
    <property type="match status" value="1"/>
</dbReference>
<dbReference type="PANTHER" id="PTHR30267:SF2">
    <property type="entry name" value="PROTEIN PRKA"/>
    <property type="match status" value="1"/>
</dbReference>
<accession>A0A4Y8IB33</accession>
<dbReference type="PANTHER" id="PTHR30267">
    <property type="entry name" value="PROTEIN KINASE PRKA"/>
    <property type="match status" value="1"/>
</dbReference>
<evidence type="ECO:0000259" key="1">
    <source>
        <dbReference type="SMART" id="SM00763"/>
    </source>
</evidence>
<dbReference type="EMBL" id="SOPW01000029">
    <property type="protein sequence ID" value="TFB13168.1"/>
    <property type="molecule type" value="Genomic_DNA"/>
</dbReference>